<feature type="non-terminal residue" evidence="2">
    <location>
        <position position="1"/>
    </location>
</feature>
<dbReference type="PROSITE" id="PS00092">
    <property type="entry name" value="N6_MTASE"/>
    <property type="match status" value="1"/>
</dbReference>
<dbReference type="GO" id="GO:0003676">
    <property type="term" value="F:nucleic acid binding"/>
    <property type="evidence" value="ECO:0007669"/>
    <property type="project" value="InterPro"/>
</dbReference>
<accession>B6ED47</accession>
<keyword evidence="2" id="KW-0378">Hydrolase</keyword>
<feature type="domain" description="Restriction endonuclease type II Pab1" evidence="1">
    <location>
        <begin position="406"/>
        <end position="490"/>
    </location>
</feature>
<keyword evidence="2" id="KW-0489">Methyltransferase</keyword>
<reference evidence="2" key="2">
    <citation type="submission" date="2008-09" db="EMBL/GenBank/DDBJ databases">
        <authorList>
            <person name="Humbert O.M."/>
            <person name="Salama N.R."/>
        </authorList>
    </citation>
    <scope>NUCLEOTIDE SEQUENCE</scope>
    <source>
        <strain evidence="2">NSH79</strain>
    </source>
</reference>
<dbReference type="Gene3D" id="3.40.50.150">
    <property type="entry name" value="Vaccinia Virus protein VP39"/>
    <property type="match status" value="1"/>
</dbReference>
<sequence>VNLGAYYTPPYLVDCAYRLLKKYVGIEKYTLLDTACGNKEFLKLHHPKKIGADIDPKCGALMINALVNPKRENYGISQDEPLIIVGNPPYNDRTSFIKQDIKNKDFIFEIDNDLKSRDLGISFLKSFAILKPAFICVLHPLSYLIKETNFKQLKLFKDNYKLLDALVVSSKHFTKSNEFPIVIALYEQGRMDYADIRRFIFPTDCDTTLCLNDFDYIANYVDKYPNAKKVGACVGYFFPMRDINALKRNKTFLNVPSANAVYISQDKLIYYQYIHYFKEIAPKIPYYFGNLDIIIDHFAFLEVKDAFLKDKRTRLEYFNDNQLSEIVIREQQYGSKTQAMLYFCFSILELKTATPLLNRTAMLKEYALLIIHKTNAPMFLEMLKIFGLLSQAHHNDVLKILEKILDNQLSEIVIREQQYGSKTQAMLYFCFSILELKTATPLLNRTAMLKEYALLIIHKTNAPMFLEMLKIFGLLSQAHHNDVLKILEKILQN</sequence>
<reference evidence="2" key="1">
    <citation type="journal article" date="2008" name="Nucleic Acids Res.">
        <title>The Helicobacter pylori HpyAXII restriction-modification system limits exogenous DNA uptake by targeting GTAC sites but shows asymmetric conservation of the DNA methyltransferase and restriction endonuclease components.</title>
        <authorList>
            <person name="Humbert O."/>
            <person name="Salama N.R."/>
        </authorList>
    </citation>
    <scope>NUCLEOTIDE SEQUENCE</scope>
    <source>
        <strain evidence="2">NSH79</strain>
    </source>
</reference>
<keyword evidence="2" id="KW-0808">Transferase</keyword>
<dbReference type="InterPro" id="IPR029063">
    <property type="entry name" value="SAM-dependent_MTases_sf"/>
</dbReference>
<dbReference type="AlphaFoldDB" id="B6ED47"/>
<dbReference type="InterPro" id="IPR002052">
    <property type="entry name" value="DNA_methylase_N6_adenine_CS"/>
</dbReference>
<proteinExistence type="predicted"/>
<dbReference type="SUPFAM" id="SSF53335">
    <property type="entry name" value="S-adenosyl-L-methionine-dependent methyltransferases"/>
    <property type="match status" value="1"/>
</dbReference>
<dbReference type="InterPro" id="IPR018576">
    <property type="entry name" value="Restrct_endonuc_II_Pab1"/>
</dbReference>
<dbReference type="GO" id="GO:0032259">
    <property type="term" value="P:methylation"/>
    <property type="evidence" value="ECO:0007669"/>
    <property type="project" value="UniProtKB-KW"/>
</dbReference>
<dbReference type="PRINTS" id="PR00507">
    <property type="entry name" value="N12N6MTFRASE"/>
</dbReference>
<keyword evidence="2" id="KW-0255">Endonuclease</keyword>
<keyword evidence="2" id="KW-0540">Nuclease</keyword>
<gene>
    <name evidence="2" type="primary">hpyAXIIM/R</name>
</gene>
<dbReference type="REBASE" id="19254">
    <property type="entry name" value="M.HpyNSH79ORFAP"/>
</dbReference>
<name>B6ED47_HELPX</name>
<dbReference type="GO" id="GO:0008168">
    <property type="term" value="F:methyltransferase activity"/>
    <property type="evidence" value="ECO:0007669"/>
    <property type="project" value="UniProtKB-KW"/>
</dbReference>
<protein>
    <submittedName>
        <fullName evidence="2">DNA methyltransferase/restriction endonuclease M/R.HpyAXII</fullName>
    </submittedName>
</protein>
<organism evidence="2">
    <name type="scientific">Helicobacter pylori</name>
    <name type="common">Campylobacter pylori</name>
    <dbReference type="NCBI Taxonomy" id="210"/>
    <lineage>
        <taxon>Bacteria</taxon>
        <taxon>Pseudomonadati</taxon>
        <taxon>Campylobacterota</taxon>
        <taxon>Epsilonproteobacteria</taxon>
        <taxon>Campylobacterales</taxon>
        <taxon>Helicobacteraceae</taxon>
        <taxon>Helicobacter</taxon>
    </lineage>
</organism>
<dbReference type="Pfam" id="PF09522">
    <property type="entry name" value="RE_R_Pab1"/>
    <property type="match status" value="2"/>
</dbReference>
<dbReference type="GO" id="GO:0004519">
    <property type="term" value="F:endonuclease activity"/>
    <property type="evidence" value="ECO:0007669"/>
    <property type="project" value="UniProtKB-KW"/>
</dbReference>
<dbReference type="EMBL" id="FJ233109">
    <property type="protein sequence ID" value="ACI43071.1"/>
    <property type="molecule type" value="Genomic_DNA"/>
</dbReference>
<feature type="domain" description="Restriction endonuclease type II Pab1" evidence="1">
    <location>
        <begin position="316"/>
        <end position="404"/>
    </location>
</feature>
<evidence type="ECO:0000313" key="2">
    <source>
        <dbReference type="EMBL" id="ACI43071.1"/>
    </source>
</evidence>
<evidence type="ECO:0000259" key="1">
    <source>
        <dbReference type="Pfam" id="PF09522"/>
    </source>
</evidence>